<dbReference type="EMBL" id="DQVW01000016">
    <property type="protein sequence ID" value="HIQ32100.1"/>
    <property type="molecule type" value="Genomic_DNA"/>
</dbReference>
<comment type="similarity">
    <text evidence="1 5">Belongs to the archease family.</text>
</comment>
<dbReference type="SUPFAM" id="SSF69819">
    <property type="entry name" value="MTH1598-like"/>
    <property type="match status" value="1"/>
</dbReference>
<dbReference type="InterPro" id="IPR002804">
    <property type="entry name" value="Archease"/>
</dbReference>
<comment type="caution">
    <text evidence="7">The sequence shown here is derived from an EMBL/GenBank/DDBJ whole genome shotgun (WGS) entry which is preliminary data.</text>
</comment>
<accession>A0A832ZXP9</accession>
<organism evidence="7 8">
    <name type="scientific">Methanothermococcus okinawensis</name>
    <dbReference type="NCBI Taxonomy" id="155863"/>
    <lineage>
        <taxon>Archaea</taxon>
        <taxon>Methanobacteriati</taxon>
        <taxon>Methanobacteriota</taxon>
        <taxon>Methanomada group</taxon>
        <taxon>Methanococci</taxon>
        <taxon>Methanococcales</taxon>
        <taxon>Methanococcaceae</taxon>
        <taxon>Methanothermococcus</taxon>
    </lineage>
</organism>
<gene>
    <name evidence="7" type="ORF">EYH55_01275</name>
</gene>
<dbReference type="GO" id="GO:0006388">
    <property type="term" value="P:tRNA splicing, via endonucleolytic cleavage and ligation"/>
    <property type="evidence" value="ECO:0007669"/>
    <property type="project" value="UniProtKB-UniRule"/>
</dbReference>
<dbReference type="Pfam" id="PF01951">
    <property type="entry name" value="Archease"/>
    <property type="match status" value="1"/>
</dbReference>
<feature type="domain" description="Archease" evidence="6">
    <location>
        <begin position="2"/>
        <end position="139"/>
    </location>
</feature>
<evidence type="ECO:0000256" key="1">
    <source>
        <dbReference type="ARBA" id="ARBA00007963"/>
    </source>
</evidence>
<evidence type="ECO:0000259" key="6">
    <source>
        <dbReference type="Pfam" id="PF01951"/>
    </source>
</evidence>
<keyword evidence="2 5" id="KW-0819">tRNA processing</keyword>
<dbReference type="InterPro" id="IPR023572">
    <property type="entry name" value="Archease_dom"/>
</dbReference>
<evidence type="ECO:0000256" key="4">
    <source>
        <dbReference type="ARBA" id="ARBA00022837"/>
    </source>
</evidence>
<protein>
    <recommendedName>
        <fullName evidence="5">Protein archease</fullName>
    </recommendedName>
</protein>
<proteinExistence type="inferred from homology"/>
<evidence type="ECO:0000256" key="2">
    <source>
        <dbReference type="ARBA" id="ARBA00022694"/>
    </source>
</evidence>
<comment type="function">
    <text evidence="5">Activates the tRNA-splicing ligase complex by facilitating the enzymatic turnover of catalytic subunit RtcB. Acts by promoting the guanylylation of RtcB, a key intermediate step in tRNA ligation. Can also alter the NTP specificity of RtcB such that ATP, dGTP or ITP is used efficiently.</text>
</comment>
<dbReference type="PANTHER" id="PTHR12682:SF11">
    <property type="entry name" value="PROTEIN ARCHEASE"/>
    <property type="match status" value="1"/>
</dbReference>
<dbReference type="AlphaFoldDB" id="A0A832ZXP9"/>
<keyword evidence="3 5" id="KW-0479">Metal-binding</keyword>
<dbReference type="Gene3D" id="3.55.10.10">
    <property type="entry name" value="Archease domain"/>
    <property type="match status" value="1"/>
</dbReference>
<feature type="binding site" evidence="5">
    <location>
        <position position="139"/>
    </location>
    <ligand>
        <name>Ca(2+)</name>
        <dbReference type="ChEBI" id="CHEBI:29108"/>
    </ligand>
</feature>
<evidence type="ECO:0000256" key="3">
    <source>
        <dbReference type="ARBA" id="ARBA00022723"/>
    </source>
</evidence>
<reference evidence="7" key="1">
    <citation type="journal article" date="2020" name="ISME J.">
        <title>Gammaproteobacteria mediating utilization of methyl-, sulfur- and petroleum organic compounds in deep ocean hydrothermal plumes.</title>
        <authorList>
            <person name="Zhou Z."/>
            <person name="Liu Y."/>
            <person name="Pan J."/>
            <person name="Cron B.R."/>
            <person name="Toner B.M."/>
            <person name="Anantharaman K."/>
            <person name="Breier J.A."/>
            <person name="Dick G.J."/>
            <person name="Li M."/>
        </authorList>
    </citation>
    <scope>NUCLEOTIDE SEQUENCE</scope>
    <source>
        <strain evidence="7">SZUA-1534</strain>
    </source>
</reference>
<dbReference type="InterPro" id="IPR036820">
    <property type="entry name" value="Archease_dom_sf"/>
</dbReference>
<name>A0A832ZXP9_9EURY</name>
<feature type="binding site" evidence="5">
    <location>
        <position position="138"/>
    </location>
    <ligand>
        <name>Ca(2+)</name>
        <dbReference type="ChEBI" id="CHEBI:29108"/>
    </ligand>
</feature>
<dbReference type="Proteomes" id="UP000623215">
    <property type="component" value="Unassembled WGS sequence"/>
</dbReference>
<dbReference type="GO" id="GO:0005509">
    <property type="term" value="F:calcium ion binding"/>
    <property type="evidence" value="ECO:0007669"/>
    <property type="project" value="UniProtKB-UniRule"/>
</dbReference>
<sequence length="139" mass="16386">MYRYFGTTADMGVVAEGETLEEAFREAARALMDLMVDIDTVEKRIERKIIVKSEDLYSLLYDFLTELLIIRDSEGIVFSDFQIRIEREGDGYRLECIAYGEELDREKHRPKEEVKAITYHKMEIEKKNGKYVIKYIVDI</sequence>
<keyword evidence="4 5" id="KW-0106">Calcium</keyword>
<dbReference type="NCBIfam" id="NF001617">
    <property type="entry name" value="PRK00407.1"/>
    <property type="match status" value="1"/>
</dbReference>
<feature type="binding site" evidence="5">
    <location>
        <position position="10"/>
    </location>
    <ligand>
        <name>Ca(2+)</name>
        <dbReference type="ChEBI" id="CHEBI:29108"/>
    </ligand>
</feature>
<dbReference type="InterPro" id="IPR022952">
    <property type="entry name" value="Archease_arc"/>
</dbReference>
<dbReference type="PANTHER" id="PTHR12682">
    <property type="entry name" value="ARCHEASE"/>
    <property type="match status" value="1"/>
</dbReference>
<evidence type="ECO:0000313" key="8">
    <source>
        <dbReference type="Proteomes" id="UP000623215"/>
    </source>
</evidence>
<dbReference type="HAMAP" id="MF_01222">
    <property type="entry name" value="Archease_arch"/>
    <property type="match status" value="1"/>
</dbReference>
<evidence type="ECO:0000313" key="7">
    <source>
        <dbReference type="EMBL" id="HIQ32100.1"/>
    </source>
</evidence>
<evidence type="ECO:0000256" key="5">
    <source>
        <dbReference type="HAMAP-Rule" id="MF_01222"/>
    </source>
</evidence>